<proteinExistence type="inferred from homology"/>
<feature type="region of interest" description="Disordered" evidence="2">
    <location>
        <begin position="127"/>
        <end position="207"/>
    </location>
</feature>
<feature type="compositionally biased region" description="Polar residues" evidence="2">
    <location>
        <begin position="127"/>
        <end position="146"/>
    </location>
</feature>
<dbReference type="EMBL" id="GDJX01006489">
    <property type="protein sequence ID" value="JAT61447.1"/>
    <property type="molecule type" value="Transcribed_RNA"/>
</dbReference>
<dbReference type="Gene3D" id="2.60.40.10">
    <property type="entry name" value="Immunoglobulins"/>
    <property type="match status" value="1"/>
</dbReference>
<dbReference type="InterPro" id="IPR000535">
    <property type="entry name" value="MSP_dom"/>
</dbReference>
<feature type="domain" description="MSP" evidence="3">
    <location>
        <begin position="6"/>
        <end position="120"/>
    </location>
</feature>
<dbReference type="PANTHER" id="PTHR10809:SF160">
    <property type="entry name" value="VESICLE-ASSOCIATED PROTEIN 1-3"/>
    <property type="match status" value="1"/>
</dbReference>
<protein>
    <submittedName>
        <fullName evidence="4">Vesicle-associated protein 1-1</fullName>
    </submittedName>
</protein>
<feature type="compositionally biased region" description="Polar residues" evidence="2">
    <location>
        <begin position="174"/>
        <end position="185"/>
    </location>
</feature>
<gene>
    <name evidence="4" type="primary">PVA11_4</name>
    <name evidence="4" type="ORF">g.42486</name>
</gene>
<dbReference type="GO" id="GO:0005789">
    <property type="term" value="C:endoplasmic reticulum membrane"/>
    <property type="evidence" value="ECO:0007669"/>
    <property type="project" value="InterPro"/>
</dbReference>
<evidence type="ECO:0000313" key="4">
    <source>
        <dbReference type="EMBL" id="JAT61447.1"/>
    </source>
</evidence>
<accession>A0A1D1Z3G4</accession>
<comment type="similarity">
    <text evidence="1">Belongs to the VAMP-associated protein (VAP) (TC 9.B.17) family.</text>
</comment>
<dbReference type="Pfam" id="PF00635">
    <property type="entry name" value="Motile_Sperm"/>
    <property type="match status" value="1"/>
</dbReference>
<evidence type="ECO:0000259" key="3">
    <source>
        <dbReference type="PROSITE" id="PS50202"/>
    </source>
</evidence>
<dbReference type="PANTHER" id="PTHR10809">
    <property type="entry name" value="VESICLE-ASSOCIATED MEMBRANE PROTEIN-ASSOCIATED PROTEIN"/>
    <property type="match status" value="1"/>
</dbReference>
<name>A0A1D1Z3G4_9ARAE</name>
<feature type="compositionally biased region" description="Basic and acidic residues" evidence="2">
    <location>
        <begin position="148"/>
        <end position="163"/>
    </location>
</feature>
<feature type="non-terminal residue" evidence="4">
    <location>
        <position position="207"/>
    </location>
</feature>
<dbReference type="GO" id="GO:0090158">
    <property type="term" value="P:endoplasmic reticulum membrane organization"/>
    <property type="evidence" value="ECO:0007669"/>
    <property type="project" value="TreeGrafter"/>
</dbReference>
<dbReference type="GO" id="GO:0061817">
    <property type="term" value="P:endoplasmic reticulum-plasma membrane tethering"/>
    <property type="evidence" value="ECO:0007669"/>
    <property type="project" value="TreeGrafter"/>
</dbReference>
<dbReference type="SUPFAM" id="SSF49354">
    <property type="entry name" value="PapD-like"/>
    <property type="match status" value="1"/>
</dbReference>
<reference evidence="4" key="1">
    <citation type="submission" date="2015-07" db="EMBL/GenBank/DDBJ databases">
        <title>Transcriptome Assembly of Anthurium amnicola.</title>
        <authorList>
            <person name="Suzuki J."/>
        </authorList>
    </citation>
    <scope>NUCLEOTIDE SEQUENCE</scope>
</reference>
<organism evidence="4">
    <name type="scientific">Anthurium amnicola</name>
    <dbReference type="NCBI Taxonomy" id="1678845"/>
    <lineage>
        <taxon>Eukaryota</taxon>
        <taxon>Viridiplantae</taxon>
        <taxon>Streptophyta</taxon>
        <taxon>Embryophyta</taxon>
        <taxon>Tracheophyta</taxon>
        <taxon>Spermatophyta</taxon>
        <taxon>Magnoliopsida</taxon>
        <taxon>Liliopsida</taxon>
        <taxon>Araceae</taxon>
        <taxon>Pothoideae</taxon>
        <taxon>Potheae</taxon>
        <taxon>Anthurium</taxon>
    </lineage>
</organism>
<dbReference type="GO" id="GO:0005886">
    <property type="term" value="C:plasma membrane"/>
    <property type="evidence" value="ECO:0007669"/>
    <property type="project" value="TreeGrafter"/>
</dbReference>
<evidence type="ECO:0000256" key="1">
    <source>
        <dbReference type="ARBA" id="ARBA00008932"/>
    </source>
</evidence>
<feature type="compositionally biased region" description="Basic and acidic residues" evidence="2">
    <location>
        <begin position="186"/>
        <end position="207"/>
    </location>
</feature>
<dbReference type="AlphaFoldDB" id="A0A1D1Z3G4"/>
<dbReference type="InterPro" id="IPR013783">
    <property type="entry name" value="Ig-like_fold"/>
</dbReference>
<sequence>MSNPKLLSLEPKDELRFYSEHAEEVNTSSLHLTNGNDQYVAFKVWTTNPAKYVVMPSIGIIKPRSTLVIQVWSVTLQSGDQFMVRSFITPPGSTIRGIQTEMFEVPRNIMEEYILKVVYVLRGNSQSSAPKDSSTPVTPQGVSSEVKQLLDDPHTKEMAKSGDESTPCEVIGKFSNQDSRNIGQDHTTKNLEDKDKEELVDSLLREL</sequence>
<dbReference type="InterPro" id="IPR016763">
    <property type="entry name" value="VAP"/>
</dbReference>
<evidence type="ECO:0000256" key="2">
    <source>
        <dbReference type="SAM" id="MobiDB-lite"/>
    </source>
</evidence>
<dbReference type="PROSITE" id="PS50202">
    <property type="entry name" value="MSP"/>
    <property type="match status" value="1"/>
</dbReference>
<dbReference type="InterPro" id="IPR008962">
    <property type="entry name" value="PapD-like_sf"/>
</dbReference>